<comment type="subunit">
    <text evidence="2">Homotetramer.</text>
</comment>
<dbReference type="GO" id="GO:0006543">
    <property type="term" value="P:L-glutamine catabolic process"/>
    <property type="evidence" value="ECO:0007669"/>
    <property type="project" value="TreeGrafter"/>
</dbReference>
<comment type="catalytic activity">
    <reaction evidence="5">
        <text>L-glutamine + H2O = L-glutamate + NH4(+)</text>
        <dbReference type="Rhea" id="RHEA:15889"/>
        <dbReference type="ChEBI" id="CHEBI:15377"/>
        <dbReference type="ChEBI" id="CHEBI:28938"/>
        <dbReference type="ChEBI" id="CHEBI:29985"/>
        <dbReference type="ChEBI" id="CHEBI:58359"/>
        <dbReference type="EC" id="3.5.1.2"/>
    </reaction>
</comment>
<dbReference type="PANTHER" id="PTHR12544">
    <property type="entry name" value="GLUTAMINASE"/>
    <property type="match status" value="1"/>
</dbReference>
<dbReference type="GeneID" id="113215100"/>
<dbReference type="OrthoDB" id="6423229at2759"/>
<accession>A0A9C6X3G0</accession>
<evidence type="ECO:0000256" key="1">
    <source>
        <dbReference type="ARBA" id="ARBA00011076"/>
    </source>
</evidence>
<dbReference type="KEGG" id="foc:113215100"/>
<evidence type="ECO:0000256" key="3">
    <source>
        <dbReference type="ARBA" id="ARBA00012918"/>
    </source>
</evidence>
<dbReference type="AlphaFoldDB" id="A0A9C6X3G0"/>
<organism evidence="6 7">
    <name type="scientific">Frankliniella occidentalis</name>
    <name type="common">Western flower thrips</name>
    <name type="synonym">Euthrips occidentalis</name>
    <dbReference type="NCBI Taxonomy" id="133901"/>
    <lineage>
        <taxon>Eukaryota</taxon>
        <taxon>Metazoa</taxon>
        <taxon>Ecdysozoa</taxon>
        <taxon>Arthropoda</taxon>
        <taxon>Hexapoda</taxon>
        <taxon>Insecta</taxon>
        <taxon>Pterygota</taxon>
        <taxon>Neoptera</taxon>
        <taxon>Paraneoptera</taxon>
        <taxon>Thysanoptera</taxon>
        <taxon>Terebrantia</taxon>
        <taxon>Thripoidea</taxon>
        <taxon>Thripidae</taxon>
        <taxon>Frankliniella</taxon>
    </lineage>
</organism>
<dbReference type="InterPro" id="IPR012338">
    <property type="entry name" value="Beta-lactam/transpept-like"/>
</dbReference>
<evidence type="ECO:0000256" key="4">
    <source>
        <dbReference type="ARBA" id="ARBA00022801"/>
    </source>
</evidence>
<keyword evidence="6" id="KW-1185">Reference proteome</keyword>
<proteinExistence type="inferred from homology"/>
<evidence type="ECO:0000313" key="6">
    <source>
        <dbReference type="Proteomes" id="UP000504606"/>
    </source>
</evidence>
<keyword evidence="4" id="KW-0378">Hydrolase</keyword>
<dbReference type="GO" id="GO:0004359">
    <property type="term" value="F:glutaminase activity"/>
    <property type="evidence" value="ECO:0007669"/>
    <property type="project" value="UniProtKB-EC"/>
</dbReference>
<dbReference type="PANTHER" id="PTHR12544:SF29">
    <property type="entry name" value="GLUTAMINASE"/>
    <property type="match status" value="1"/>
</dbReference>
<evidence type="ECO:0000256" key="5">
    <source>
        <dbReference type="ARBA" id="ARBA00049534"/>
    </source>
</evidence>
<dbReference type="Gene3D" id="3.40.710.10">
    <property type="entry name" value="DD-peptidase/beta-lactamase superfamily"/>
    <property type="match status" value="2"/>
</dbReference>
<dbReference type="InterPro" id="IPR015868">
    <property type="entry name" value="Glutaminase"/>
</dbReference>
<dbReference type="SUPFAM" id="SSF56601">
    <property type="entry name" value="beta-lactamase/transpeptidase-like"/>
    <property type="match status" value="1"/>
</dbReference>
<dbReference type="Pfam" id="PF04960">
    <property type="entry name" value="Glutaminase"/>
    <property type="match status" value="2"/>
</dbReference>
<dbReference type="GO" id="GO:0006537">
    <property type="term" value="P:glutamate biosynthetic process"/>
    <property type="evidence" value="ECO:0007669"/>
    <property type="project" value="TreeGrafter"/>
</dbReference>
<protein>
    <recommendedName>
        <fullName evidence="3">glutaminase</fullName>
        <ecNumber evidence="3">3.5.1.2</ecNumber>
    </recommendedName>
</protein>
<comment type="similarity">
    <text evidence="1">Belongs to the glutaminase family.</text>
</comment>
<sequence>MKQRLMEAVTPEDLVLDILDYGPQHARPSGAPSPALSAACPAACLTREEFRRVVGSSMTLLSRALRGRLTIAPFDEFCARMRTIFERCAANCEGSVAAYIPQLAVMDAQSWGASVCSVDGQRFSLGDASEPFTLQSIRGVCPLTGERVLGEAPVRDALSLMHSCGMYDYSGQFAFKLNGI</sequence>
<dbReference type="RefSeq" id="XP_052128451.1">
    <property type="nucleotide sequence ID" value="XM_052272491.1"/>
</dbReference>
<dbReference type="EC" id="3.5.1.2" evidence="3"/>
<gene>
    <name evidence="7" type="primary">LOC113215100</name>
</gene>
<name>A0A9C6X3G0_FRAOC</name>
<evidence type="ECO:0000256" key="2">
    <source>
        <dbReference type="ARBA" id="ARBA00011881"/>
    </source>
</evidence>
<reference evidence="7" key="1">
    <citation type="submission" date="2025-08" db="UniProtKB">
        <authorList>
            <consortium name="RefSeq"/>
        </authorList>
    </citation>
    <scope>IDENTIFICATION</scope>
    <source>
        <tissue evidence="7">Whole organism</tissue>
    </source>
</reference>
<evidence type="ECO:0000313" key="7">
    <source>
        <dbReference type="RefSeq" id="XP_052128451.1"/>
    </source>
</evidence>
<dbReference type="Proteomes" id="UP000504606">
    <property type="component" value="Unplaced"/>
</dbReference>